<proteinExistence type="predicted"/>
<evidence type="ECO:0000313" key="1">
    <source>
        <dbReference type="EMBL" id="SPZ99529.1"/>
    </source>
</evidence>
<reference evidence="1 2" key="1">
    <citation type="submission" date="2018-06" db="EMBL/GenBank/DDBJ databases">
        <authorList>
            <consortium name="Pathogen Informatics"/>
            <person name="Doyle S."/>
        </authorList>
    </citation>
    <scope>NUCLEOTIDE SEQUENCE [LARGE SCALE GENOMIC DNA]</scope>
    <source>
        <strain evidence="1 2">NCTC7878</strain>
    </source>
</reference>
<evidence type="ECO:0000313" key="2">
    <source>
        <dbReference type="Proteomes" id="UP000249913"/>
    </source>
</evidence>
<protein>
    <submittedName>
        <fullName evidence="1">Phage minor structural protein</fullName>
    </submittedName>
</protein>
<dbReference type="AlphaFoldDB" id="A0A2X2M3B8"/>
<dbReference type="NCBIfam" id="TIGR01665">
    <property type="entry name" value="put_anti_recept"/>
    <property type="match status" value="1"/>
</dbReference>
<name>A0A2X2M3B8_STAAU</name>
<organism evidence="1 2">
    <name type="scientific">Staphylococcus aureus</name>
    <dbReference type="NCBI Taxonomy" id="1280"/>
    <lineage>
        <taxon>Bacteria</taxon>
        <taxon>Bacillati</taxon>
        <taxon>Bacillota</taxon>
        <taxon>Bacilli</taxon>
        <taxon>Bacillales</taxon>
        <taxon>Staphylococcaceae</taxon>
        <taxon>Staphylococcus</taxon>
    </lineage>
</organism>
<dbReference type="Proteomes" id="UP000249913">
    <property type="component" value="Unassembled WGS sequence"/>
</dbReference>
<sequence length="243" mass="28010">MNETRLSSLAKTELNKRKSAVMSYEITSTDLEVTYPHEIISIGDTVRVKHRDFNPPLYVEAEVIAEEYNIISENSTYTFGQPKEFKESELREEFNKRLNLIHQKLNDNISNINTIVKDVVDGELEYFERKIHKSDTPPENPVNDTLWYDTSNPDVAVLRRYWNGRWIEATPNDVEKLGGITREKALFSELNNIFINLSIQHASLLSEATELLNSEYLVDNDLKADLQASLDAVIDVYNQIKNN</sequence>
<dbReference type="EMBL" id="UAUX01000010">
    <property type="protein sequence ID" value="SPZ99529.1"/>
    <property type="molecule type" value="Genomic_DNA"/>
</dbReference>
<dbReference type="InterPro" id="IPR007119">
    <property type="entry name" value="Phage_tail_spike_N"/>
</dbReference>
<gene>
    <name evidence="1" type="ORF">NCTC7878_02667</name>
</gene>
<accession>A0A2X2M3B8</accession>